<keyword evidence="17" id="KW-1185">Reference proteome</keyword>
<keyword evidence="2 12" id="KW-0678">Repressor</keyword>
<evidence type="ECO:0000313" key="16">
    <source>
        <dbReference type="EMBL" id="QCI80152.1"/>
    </source>
</evidence>
<dbReference type="GO" id="GO:0009432">
    <property type="term" value="P:SOS response"/>
    <property type="evidence" value="ECO:0007669"/>
    <property type="project" value="UniProtKB-UniRule"/>
</dbReference>
<keyword evidence="4 12" id="KW-0227">DNA damage</keyword>
<evidence type="ECO:0000259" key="14">
    <source>
        <dbReference type="Pfam" id="PF00717"/>
    </source>
</evidence>
<dbReference type="PANTHER" id="PTHR33516:SF2">
    <property type="entry name" value="LEXA REPRESSOR-RELATED"/>
    <property type="match status" value="1"/>
</dbReference>
<dbReference type="PRINTS" id="PR00726">
    <property type="entry name" value="LEXASERPTASE"/>
</dbReference>
<dbReference type="InterPro" id="IPR006200">
    <property type="entry name" value="LexA"/>
</dbReference>
<dbReference type="RefSeq" id="WP_222873016.1">
    <property type="nucleotide sequence ID" value="NZ_CP039704.1"/>
</dbReference>
<evidence type="ECO:0000313" key="17">
    <source>
        <dbReference type="Proteomes" id="UP000298714"/>
    </source>
</evidence>
<reference evidence="17" key="1">
    <citation type="submission" date="2019-04" db="EMBL/GenBank/DDBJ databases">
        <title>Complete genome sequence of Sphingomonas sp. W1-2-3.</title>
        <authorList>
            <person name="Im W.T."/>
        </authorList>
    </citation>
    <scope>NUCLEOTIDE SEQUENCE [LARGE SCALE GENOMIC DNA]</scope>
    <source>
        <strain evidence="17">W1-2-3</strain>
    </source>
</reference>
<evidence type="ECO:0000256" key="8">
    <source>
        <dbReference type="ARBA" id="ARBA00023125"/>
    </source>
</evidence>
<dbReference type="GO" id="GO:0006281">
    <property type="term" value="P:DNA repair"/>
    <property type="evidence" value="ECO:0007669"/>
    <property type="project" value="UniProtKB-UniRule"/>
</dbReference>
<dbReference type="InterPro" id="IPR039418">
    <property type="entry name" value="LexA-like"/>
</dbReference>
<evidence type="ECO:0000256" key="1">
    <source>
        <dbReference type="ARBA" id="ARBA00007484"/>
    </source>
</evidence>
<keyword evidence="6 12" id="KW-0068">Autocatalytic cleavage</keyword>
<dbReference type="InterPro" id="IPR015927">
    <property type="entry name" value="Peptidase_S24_S26A/B/C"/>
</dbReference>
<gene>
    <name evidence="12 16" type="primary">lexA</name>
    <name evidence="16" type="ORF">E6W36_13520</name>
</gene>
<feature type="site" description="Cleavage; by autolysis" evidence="12">
    <location>
        <begin position="118"/>
        <end position="119"/>
    </location>
</feature>
<evidence type="ECO:0000256" key="6">
    <source>
        <dbReference type="ARBA" id="ARBA00022813"/>
    </source>
</evidence>
<dbReference type="Pfam" id="PF00717">
    <property type="entry name" value="Peptidase_S24"/>
    <property type="match status" value="1"/>
</dbReference>
<feature type="domain" description="LexA repressor DNA-binding" evidence="15">
    <location>
        <begin position="2"/>
        <end position="63"/>
    </location>
</feature>
<dbReference type="Proteomes" id="UP000298714">
    <property type="component" value="Chromosome"/>
</dbReference>
<dbReference type="Gene3D" id="2.10.109.10">
    <property type="entry name" value="Umud Fragment, subunit A"/>
    <property type="match status" value="1"/>
</dbReference>
<evidence type="ECO:0000259" key="15">
    <source>
        <dbReference type="Pfam" id="PF01726"/>
    </source>
</evidence>
<feature type="domain" description="Peptidase S24/S26A/S26B/S26C" evidence="14">
    <location>
        <begin position="111"/>
        <end position="225"/>
    </location>
</feature>
<dbReference type="HAMAP" id="MF_00015">
    <property type="entry name" value="LexA"/>
    <property type="match status" value="1"/>
</dbReference>
<feature type="active site" description="For autocatalytic cleavage activity" evidence="12">
    <location>
        <position position="152"/>
    </location>
</feature>
<evidence type="ECO:0000256" key="9">
    <source>
        <dbReference type="ARBA" id="ARBA00023163"/>
    </source>
</evidence>
<evidence type="ECO:0000256" key="2">
    <source>
        <dbReference type="ARBA" id="ARBA00022491"/>
    </source>
</evidence>
<feature type="active site" description="For autocatalytic cleavage activity" evidence="12">
    <location>
        <position position="190"/>
    </location>
</feature>
<dbReference type="EC" id="3.4.21.88" evidence="12"/>
<feature type="DNA-binding region" description="H-T-H motif" evidence="12">
    <location>
        <begin position="26"/>
        <end position="46"/>
    </location>
</feature>
<evidence type="ECO:0000256" key="10">
    <source>
        <dbReference type="ARBA" id="ARBA00023204"/>
    </source>
</evidence>
<dbReference type="InterPro" id="IPR036390">
    <property type="entry name" value="WH_DNA-bd_sf"/>
</dbReference>
<sequence length="231" mass="26022">MLTRKQQELLLFIHQRLREDGVSPSFEEMKEALNLKSKSGVHRLIGALEEREFIRRLPNRARALEVLRLPDASAVASRPTLIHERELESNVVHGDFRRRTAVPPATTVEVPLHGRIAAGIPVEAIETQQTLSVPPSMIGRGEHFALEVYGDSMIEAGILDGDYAIIRRGDTANDGEIIVALVEDQDATLKRMRRKDGMILLEPANRAYPTMSYSPRQVRVQGRLVGLMRRY</sequence>
<organism evidence="16 17">
    <name type="scientific">Hankyongella ginsenosidimutans</name>
    <dbReference type="NCBI Taxonomy" id="1763828"/>
    <lineage>
        <taxon>Bacteria</taxon>
        <taxon>Pseudomonadati</taxon>
        <taxon>Pseudomonadota</taxon>
        <taxon>Alphaproteobacteria</taxon>
        <taxon>Sphingomonadales</taxon>
        <taxon>Sphingomonadaceae</taxon>
        <taxon>Hankyongella</taxon>
    </lineage>
</organism>
<proteinExistence type="inferred from homology"/>
<dbReference type="GO" id="GO:0004252">
    <property type="term" value="F:serine-type endopeptidase activity"/>
    <property type="evidence" value="ECO:0007669"/>
    <property type="project" value="UniProtKB-UniRule"/>
</dbReference>
<keyword evidence="10 12" id="KW-0234">DNA repair</keyword>
<keyword evidence="5 12" id="KW-0378">Hydrolase</keyword>
<name>A0A4D7CCA5_9SPHN</name>
<dbReference type="InterPro" id="IPR036388">
    <property type="entry name" value="WH-like_DNA-bd_sf"/>
</dbReference>
<dbReference type="EMBL" id="CP039704">
    <property type="protein sequence ID" value="QCI80152.1"/>
    <property type="molecule type" value="Genomic_DNA"/>
</dbReference>
<dbReference type="Gene3D" id="1.10.10.10">
    <property type="entry name" value="Winged helix-like DNA-binding domain superfamily/Winged helix DNA-binding domain"/>
    <property type="match status" value="1"/>
</dbReference>
<protein>
    <recommendedName>
        <fullName evidence="12">LexA repressor</fullName>
        <ecNumber evidence="12">3.4.21.88</ecNumber>
    </recommendedName>
</protein>
<evidence type="ECO:0000256" key="3">
    <source>
        <dbReference type="ARBA" id="ARBA00022705"/>
    </source>
</evidence>
<evidence type="ECO:0000256" key="5">
    <source>
        <dbReference type="ARBA" id="ARBA00022801"/>
    </source>
</evidence>
<evidence type="ECO:0000256" key="13">
    <source>
        <dbReference type="RuleBase" id="RU003991"/>
    </source>
</evidence>
<evidence type="ECO:0000256" key="7">
    <source>
        <dbReference type="ARBA" id="ARBA00023015"/>
    </source>
</evidence>
<keyword evidence="9 12" id="KW-0804">Transcription</keyword>
<dbReference type="AlphaFoldDB" id="A0A4D7CCA5"/>
<comment type="function">
    <text evidence="12">Represses a number of genes involved in the response to DNA damage (SOS response), including recA and lexA. In the presence of single-stranded DNA, RecA interacts with LexA causing an autocatalytic cleavage which disrupts the DNA-binding part of LexA, leading to derepression of the SOS regulon and eventually DNA repair.</text>
</comment>
<keyword evidence="11 12" id="KW-0742">SOS response</keyword>
<dbReference type="GO" id="GO:0045892">
    <property type="term" value="P:negative regulation of DNA-templated transcription"/>
    <property type="evidence" value="ECO:0007669"/>
    <property type="project" value="UniProtKB-UniRule"/>
</dbReference>
<comment type="similarity">
    <text evidence="1 12 13">Belongs to the peptidase S24 family.</text>
</comment>
<dbReference type="CDD" id="cd06529">
    <property type="entry name" value="S24_LexA-like"/>
    <property type="match status" value="1"/>
</dbReference>
<dbReference type="Pfam" id="PF01726">
    <property type="entry name" value="LexA_DNA_bind"/>
    <property type="match status" value="1"/>
</dbReference>
<dbReference type="KEGG" id="hgn:E6W36_13520"/>
<accession>A0A4D7CCA5</accession>
<keyword evidence="8 12" id="KW-0238">DNA-binding</keyword>
<dbReference type="NCBIfam" id="TIGR00498">
    <property type="entry name" value="lexA"/>
    <property type="match status" value="1"/>
</dbReference>
<dbReference type="SUPFAM" id="SSF51306">
    <property type="entry name" value="LexA/Signal peptidase"/>
    <property type="match status" value="1"/>
</dbReference>
<keyword evidence="3 12" id="KW-0235">DNA replication</keyword>
<dbReference type="InterPro" id="IPR036286">
    <property type="entry name" value="LexA/Signal_pep-like_sf"/>
</dbReference>
<evidence type="ECO:0000256" key="11">
    <source>
        <dbReference type="ARBA" id="ARBA00023236"/>
    </source>
</evidence>
<dbReference type="GO" id="GO:0006260">
    <property type="term" value="P:DNA replication"/>
    <property type="evidence" value="ECO:0007669"/>
    <property type="project" value="UniProtKB-UniRule"/>
</dbReference>
<dbReference type="SUPFAM" id="SSF46785">
    <property type="entry name" value="Winged helix' DNA-binding domain"/>
    <property type="match status" value="1"/>
</dbReference>
<dbReference type="InterPro" id="IPR006197">
    <property type="entry name" value="Peptidase_S24_LexA"/>
</dbReference>
<keyword evidence="7 12" id="KW-0805">Transcription regulation</keyword>
<comment type="catalytic activity">
    <reaction evidence="12">
        <text>Hydrolysis of Ala-|-Gly bond in repressor LexA.</text>
        <dbReference type="EC" id="3.4.21.88"/>
    </reaction>
</comment>
<comment type="subunit">
    <text evidence="12">Homodimer.</text>
</comment>
<dbReference type="InterPro" id="IPR050077">
    <property type="entry name" value="LexA_repressor"/>
</dbReference>
<dbReference type="GO" id="GO:0003677">
    <property type="term" value="F:DNA binding"/>
    <property type="evidence" value="ECO:0007669"/>
    <property type="project" value="UniProtKB-UniRule"/>
</dbReference>
<evidence type="ECO:0000256" key="12">
    <source>
        <dbReference type="HAMAP-Rule" id="MF_00015"/>
    </source>
</evidence>
<dbReference type="InterPro" id="IPR006199">
    <property type="entry name" value="LexA_DNA-bd_dom"/>
</dbReference>
<evidence type="ECO:0000256" key="4">
    <source>
        <dbReference type="ARBA" id="ARBA00022763"/>
    </source>
</evidence>
<dbReference type="GO" id="GO:0006508">
    <property type="term" value="P:proteolysis"/>
    <property type="evidence" value="ECO:0007669"/>
    <property type="project" value="InterPro"/>
</dbReference>
<dbReference type="PANTHER" id="PTHR33516">
    <property type="entry name" value="LEXA REPRESSOR"/>
    <property type="match status" value="1"/>
</dbReference>